<dbReference type="Proteomes" id="UP000237000">
    <property type="component" value="Unassembled WGS sequence"/>
</dbReference>
<gene>
    <name evidence="2" type="ORF">TorRG33x02_079730</name>
</gene>
<protein>
    <submittedName>
        <fullName evidence="2">Uncharacterized protein</fullName>
    </submittedName>
</protein>
<keyword evidence="1" id="KW-0812">Transmembrane</keyword>
<evidence type="ECO:0000313" key="3">
    <source>
        <dbReference type="Proteomes" id="UP000237000"/>
    </source>
</evidence>
<proteinExistence type="predicted"/>
<accession>A0A2P5FF37</accession>
<keyword evidence="3" id="KW-1185">Reference proteome</keyword>
<dbReference type="InParanoid" id="A0A2P5FF37"/>
<dbReference type="AlphaFoldDB" id="A0A2P5FF37"/>
<comment type="caution">
    <text evidence="2">The sequence shown here is derived from an EMBL/GenBank/DDBJ whole genome shotgun (WGS) entry which is preliminary data.</text>
</comment>
<organism evidence="2 3">
    <name type="scientific">Trema orientale</name>
    <name type="common">Charcoal tree</name>
    <name type="synonym">Celtis orientalis</name>
    <dbReference type="NCBI Taxonomy" id="63057"/>
    <lineage>
        <taxon>Eukaryota</taxon>
        <taxon>Viridiplantae</taxon>
        <taxon>Streptophyta</taxon>
        <taxon>Embryophyta</taxon>
        <taxon>Tracheophyta</taxon>
        <taxon>Spermatophyta</taxon>
        <taxon>Magnoliopsida</taxon>
        <taxon>eudicotyledons</taxon>
        <taxon>Gunneridae</taxon>
        <taxon>Pentapetalae</taxon>
        <taxon>rosids</taxon>
        <taxon>fabids</taxon>
        <taxon>Rosales</taxon>
        <taxon>Cannabaceae</taxon>
        <taxon>Trema</taxon>
    </lineage>
</organism>
<feature type="transmembrane region" description="Helical" evidence="1">
    <location>
        <begin position="30"/>
        <end position="48"/>
    </location>
</feature>
<keyword evidence="1" id="KW-1133">Transmembrane helix</keyword>
<keyword evidence="1" id="KW-0472">Membrane</keyword>
<sequence length="87" mass="10559">MQHLLIFEFFFPFFFPPKYGGRISYFKCKLRNFLQLILFVIFIVIIRFDEIFKRQKLEVNNITNYIFGKLHITLLQCTRSSSVTRVN</sequence>
<name>A0A2P5FF37_TREOI</name>
<dbReference type="EMBL" id="JXTC01000039">
    <property type="protein sequence ID" value="PON96384.1"/>
    <property type="molecule type" value="Genomic_DNA"/>
</dbReference>
<evidence type="ECO:0000256" key="1">
    <source>
        <dbReference type="SAM" id="Phobius"/>
    </source>
</evidence>
<reference evidence="3" key="1">
    <citation type="submission" date="2016-06" db="EMBL/GenBank/DDBJ databases">
        <title>Parallel loss of symbiosis genes in relatives of nitrogen-fixing non-legume Parasponia.</title>
        <authorList>
            <person name="Van Velzen R."/>
            <person name="Holmer R."/>
            <person name="Bu F."/>
            <person name="Rutten L."/>
            <person name="Van Zeijl A."/>
            <person name="Liu W."/>
            <person name="Santuari L."/>
            <person name="Cao Q."/>
            <person name="Sharma T."/>
            <person name="Shen D."/>
            <person name="Roswanjaya Y."/>
            <person name="Wardhani T."/>
            <person name="Kalhor M.S."/>
            <person name="Jansen J."/>
            <person name="Van den Hoogen J."/>
            <person name="Gungor B."/>
            <person name="Hartog M."/>
            <person name="Hontelez J."/>
            <person name="Verver J."/>
            <person name="Yang W.-C."/>
            <person name="Schijlen E."/>
            <person name="Repin R."/>
            <person name="Schilthuizen M."/>
            <person name="Schranz E."/>
            <person name="Heidstra R."/>
            <person name="Miyata K."/>
            <person name="Fedorova E."/>
            <person name="Kohlen W."/>
            <person name="Bisseling T."/>
            <person name="Smit S."/>
            <person name="Geurts R."/>
        </authorList>
    </citation>
    <scope>NUCLEOTIDE SEQUENCE [LARGE SCALE GENOMIC DNA]</scope>
    <source>
        <strain evidence="3">cv. RG33-2</strain>
    </source>
</reference>
<evidence type="ECO:0000313" key="2">
    <source>
        <dbReference type="EMBL" id="PON96384.1"/>
    </source>
</evidence>